<keyword evidence="3" id="KW-1185">Reference proteome</keyword>
<dbReference type="SUPFAM" id="SSF53955">
    <property type="entry name" value="Lysozyme-like"/>
    <property type="match status" value="1"/>
</dbReference>
<dbReference type="AlphaFoldDB" id="A0A0K1ECJ4"/>
<evidence type="ECO:0008006" key="4">
    <source>
        <dbReference type="Google" id="ProtNLM"/>
    </source>
</evidence>
<evidence type="ECO:0000313" key="3">
    <source>
        <dbReference type="Proteomes" id="UP000067626"/>
    </source>
</evidence>
<dbReference type="STRING" id="52.CMC5_025630"/>
<evidence type="ECO:0000256" key="1">
    <source>
        <dbReference type="SAM" id="MobiDB-lite"/>
    </source>
</evidence>
<dbReference type="KEGG" id="ccro:CMC5_025630"/>
<feature type="region of interest" description="Disordered" evidence="1">
    <location>
        <begin position="1"/>
        <end position="52"/>
    </location>
</feature>
<accession>A0A0K1ECJ4</accession>
<protein>
    <recommendedName>
        <fullName evidence="4">Glycoside hydrolase family 19 catalytic domain-containing protein</fullName>
    </recommendedName>
</protein>
<dbReference type="Gene3D" id="1.10.530.10">
    <property type="match status" value="1"/>
</dbReference>
<dbReference type="OrthoDB" id="5318987at2"/>
<proteinExistence type="predicted"/>
<reference evidence="2 3" key="1">
    <citation type="submission" date="2015-07" db="EMBL/GenBank/DDBJ databases">
        <title>Genome analysis of myxobacterium Chondromyces crocatus Cm c5 reveals a high potential for natural compound synthesis and the genetic basis for the loss of fruiting body formation.</title>
        <authorList>
            <person name="Zaburannyi N."/>
            <person name="Bunk B."/>
            <person name="Maier J."/>
            <person name="Overmann J."/>
            <person name="Mueller R."/>
        </authorList>
    </citation>
    <scope>NUCLEOTIDE SEQUENCE [LARGE SCALE GENOMIC DNA]</scope>
    <source>
        <strain evidence="2 3">Cm c5</strain>
    </source>
</reference>
<dbReference type="EMBL" id="CP012159">
    <property type="protein sequence ID" value="AKT38417.1"/>
    <property type="molecule type" value="Genomic_DNA"/>
</dbReference>
<dbReference type="Proteomes" id="UP000067626">
    <property type="component" value="Chromosome"/>
</dbReference>
<dbReference type="InterPro" id="IPR023346">
    <property type="entry name" value="Lysozyme-like_dom_sf"/>
</dbReference>
<sequence>MSGSNTPTNPGVASGGSPIVLPDQVPLPVPRPVREGEQTPTSPNAGDEATSEVDSTVAACPNGCPRCCAKITTQQVKDMWPSAASERIEGTKDAFNEFFEKFEINTCLRKAHFFAQVMKEVGPKIRLVESLDYTPAALKSTFSYYRNNPDMADLHGRVPPDQAADQEAIGNHAYGSNSQLGNDSIESGNGYKYRGRGYIQVTGKYNYEQAQKHIDSEYPGSGVDIVTNPETLGEYRTGMIASMAYWKAKKINLKADMGSTGDDVDRVTEIVNKHTKTYADRRKNFEDTTKVVFKVAECPNHP</sequence>
<evidence type="ECO:0000313" key="2">
    <source>
        <dbReference type="EMBL" id="AKT38417.1"/>
    </source>
</evidence>
<organism evidence="2 3">
    <name type="scientific">Chondromyces crocatus</name>
    <dbReference type="NCBI Taxonomy" id="52"/>
    <lineage>
        <taxon>Bacteria</taxon>
        <taxon>Pseudomonadati</taxon>
        <taxon>Myxococcota</taxon>
        <taxon>Polyangia</taxon>
        <taxon>Polyangiales</taxon>
        <taxon>Polyangiaceae</taxon>
        <taxon>Chondromyces</taxon>
    </lineage>
</organism>
<name>A0A0K1ECJ4_CHOCO</name>
<gene>
    <name evidence="2" type="ORF">CMC5_025630</name>
</gene>
<dbReference type="RefSeq" id="WP_050430640.1">
    <property type="nucleotide sequence ID" value="NZ_CP012159.1"/>
</dbReference>
<feature type="compositionally biased region" description="Polar residues" evidence="1">
    <location>
        <begin position="1"/>
        <end position="11"/>
    </location>
</feature>